<comment type="caution">
    <text evidence="1">The sequence shown here is derived from an EMBL/GenBank/DDBJ whole genome shotgun (WGS) entry which is preliminary data.</text>
</comment>
<organism evidence="1 2">
    <name type="scientific">Dallia pectoralis</name>
    <name type="common">Alaska blackfish</name>
    <dbReference type="NCBI Taxonomy" id="75939"/>
    <lineage>
        <taxon>Eukaryota</taxon>
        <taxon>Metazoa</taxon>
        <taxon>Chordata</taxon>
        <taxon>Craniata</taxon>
        <taxon>Vertebrata</taxon>
        <taxon>Euteleostomi</taxon>
        <taxon>Actinopterygii</taxon>
        <taxon>Neopterygii</taxon>
        <taxon>Teleostei</taxon>
        <taxon>Protacanthopterygii</taxon>
        <taxon>Esociformes</taxon>
        <taxon>Umbridae</taxon>
        <taxon>Dallia</taxon>
    </lineage>
</organism>
<accession>A0ACC2GJM2</accession>
<gene>
    <name evidence="1" type="ORF">DPEC_G00150580</name>
</gene>
<proteinExistence type="predicted"/>
<evidence type="ECO:0000313" key="2">
    <source>
        <dbReference type="Proteomes" id="UP001157502"/>
    </source>
</evidence>
<evidence type="ECO:0000313" key="1">
    <source>
        <dbReference type="EMBL" id="KAJ8003655.1"/>
    </source>
</evidence>
<dbReference type="EMBL" id="CM055739">
    <property type="protein sequence ID" value="KAJ8003655.1"/>
    <property type="molecule type" value="Genomic_DNA"/>
</dbReference>
<sequence>MSDYPPPQTPFAALHREVENQMAAFRPGPREQIGRSAVGIVRDTQNVHWSFARRSESVGFYTLFGISEFSEVAIVI</sequence>
<reference evidence="1" key="1">
    <citation type="submission" date="2021-05" db="EMBL/GenBank/DDBJ databases">
        <authorList>
            <person name="Pan Q."/>
            <person name="Jouanno E."/>
            <person name="Zahm M."/>
            <person name="Klopp C."/>
            <person name="Cabau C."/>
            <person name="Louis A."/>
            <person name="Berthelot C."/>
            <person name="Parey E."/>
            <person name="Roest Crollius H."/>
            <person name="Montfort J."/>
            <person name="Robinson-Rechavi M."/>
            <person name="Bouchez O."/>
            <person name="Lampietro C."/>
            <person name="Lopez Roques C."/>
            <person name="Donnadieu C."/>
            <person name="Postlethwait J."/>
            <person name="Bobe J."/>
            <person name="Dillon D."/>
            <person name="Chandos A."/>
            <person name="von Hippel F."/>
            <person name="Guiguen Y."/>
        </authorList>
    </citation>
    <scope>NUCLEOTIDE SEQUENCE</scope>
    <source>
        <strain evidence="1">YG-Jan2019</strain>
    </source>
</reference>
<name>A0ACC2GJM2_DALPE</name>
<keyword evidence="2" id="KW-1185">Reference proteome</keyword>
<dbReference type="Proteomes" id="UP001157502">
    <property type="component" value="Chromosome 12"/>
</dbReference>
<protein>
    <submittedName>
        <fullName evidence="1">Uncharacterized protein</fullName>
    </submittedName>
</protein>